<dbReference type="Pfam" id="PF13793">
    <property type="entry name" value="Pribosyltran_N"/>
    <property type="match status" value="1"/>
</dbReference>
<dbReference type="InterPro" id="IPR005946">
    <property type="entry name" value="Rib-P_diPkinase"/>
</dbReference>
<dbReference type="Gene3D" id="3.40.50.2020">
    <property type="match status" value="2"/>
</dbReference>
<dbReference type="Pfam" id="PF14572">
    <property type="entry name" value="Pribosyl_synth"/>
    <property type="match status" value="1"/>
</dbReference>
<dbReference type="InterPro" id="IPR029057">
    <property type="entry name" value="PRTase-like"/>
</dbReference>
<dbReference type="Proteomes" id="UP000224567">
    <property type="component" value="Unassembled WGS sequence"/>
</dbReference>
<dbReference type="InterPro" id="IPR000836">
    <property type="entry name" value="PRTase_dom"/>
</dbReference>
<evidence type="ECO:0000256" key="2">
    <source>
        <dbReference type="ARBA" id="ARBA00013247"/>
    </source>
</evidence>
<reference evidence="12 13" key="1">
    <citation type="journal article" date="2017" name="Genome Biol.">
        <title>New reference genome sequences of hot pepper reveal the massive evolution of plant disease-resistance genes by retroduplication.</title>
        <authorList>
            <person name="Kim S."/>
            <person name="Park J."/>
            <person name="Yeom S.I."/>
            <person name="Kim Y.M."/>
            <person name="Seo E."/>
            <person name="Kim K.T."/>
            <person name="Kim M.S."/>
            <person name="Lee J.M."/>
            <person name="Cheong K."/>
            <person name="Shin H.S."/>
            <person name="Kim S.B."/>
            <person name="Han K."/>
            <person name="Lee J."/>
            <person name="Park M."/>
            <person name="Lee H.A."/>
            <person name="Lee H.Y."/>
            <person name="Lee Y."/>
            <person name="Oh S."/>
            <person name="Lee J.H."/>
            <person name="Choi E."/>
            <person name="Choi E."/>
            <person name="Lee S.E."/>
            <person name="Jeon J."/>
            <person name="Kim H."/>
            <person name="Choi G."/>
            <person name="Song H."/>
            <person name="Lee J."/>
            <person name="Lee S.C."/>
            <person name="Kwon J.K."/>
            <person name="Lee H.Y."/>
            <person name="Koo N."/>
            <person name="Hong Y."/>
            <person name="Kim R.W."/>
            <person name="Kang W.H."/>
            <person name="Huh J.H."/>
            <person name="Kang B.C."/>
            <person name="Yang T.J."/>
            <person name="Lee Y.H."/>
            <person name="Bennetzen J.L."/>
            <person name="Choi D."/>
        </authorList>
    </citation>
    <scope>NUCLEOTIDE SEQUENCE [LARGE SCALE GENOMIC DNA]</scope>
    <source>
        <strain evidence="13">cv. PBC81</strain>
    </source>
</reference>
<feature type="domain" description="Ribose-phosphate pyrophosphokinase N-terminal" evidence="11">
    <location>
        <begin position="230"/>
        <end position="345"/>
    </location>
</feature>
<reference evidence="13" key="2">
    <citation type="journal article" date="2017" name="J. Anim. Genet.">
        <title>Multiple reference genome sequences of hot pepper reveal the massive evolution of plant disease resistance genes by retroduplication.</title>
        <authorList>
            <person name="Kim S."/>
            <person name="Park J."/>
            <person name="Yeom S.-I."/>
            <person name="Kim Y.-M."/>
            <person name="Seo E."/>
            <person name="Kim K.-T."/>
            <person name="Kim M.-S."/>
            <person name="Lee J.M."/>
            <person name="Cheong K."/>
            <person name="Shin H.-S."/>
            <person name="Kim S.-B."/>
            <person name="Han K."/>
            <person name="Lee J."/>
            <person name="Park M."/>
            <person name="Lee H.-A."/>
            <person name="Lee H.-Y."/>
            <person name="Lee Y."/>
            <person name="Oh S."/>
            <person name="Lee J.H."/>
            <person name="Choi E."/>
            <person name="Choi E."/>
            <person name="Lee S.E."/>
            <person name="Jeon J."/>
            <person name="Kim H."/>
            <person name="Choi G."/>
            <person name="Song H."/>
            <person name="Lee J."/>
            <person name="Lee S.-C."/>
            <person name="Kwon J.-K."/>
            <person name="Lee H.-Y."/>
            <person name="Koo N."/>
            <person name="Hong Y."/>
            <person name="Kim R.W."/>
            <person name="Kang W.-H."/>
            <person name="Huh J.H."/>
            <person name="Kang B.-C."/>
            <person name="Yang T.-J."/>
            <person name="Lee Y.-H."/>
            <person name="Bennetzen J.L."/>
            <person name="Choi D."/>
        </authorList>
    </citation>
    <scope>NUCLEOTIDE SEQUENCE [LARGE SCALE GENOMIC DNA]</scope>
    <source>
        <strain evidence="13">cv. PBC81</strain>
    </source>
</reference>
<evidence type="ECO:0000256" key="1">
    <source>
        <dbReference type="ARBA" id="ARBA00006478"/>
    </source>
</evidence>
<dbReference type="GO" id="GO:0009156">
    <property type="term" value="P:ribonucleoside monophosphate biosynthetic process"/>
    <property type="evidence" value="ECO:0007669"/>
    <property type="project" value="InterPro"/>
</dbReference>
<dbReference type="SUPFAM" id="SSF53271">
    <property type="entry name" value="PRTase-like"/>
    <property type="match status" value="1"/>
</dbReference>
<keyword evidence="9" id="KW-0460">Magnesium</keyword>
<dbReference type="NCBIfam" id="TIGR01251">
    <property type="entry name" value="ribP_PPkin"/>
    <property type="match status" value="1"/>
</dbReference>
<keyword evidence="5" id="KW-0545">Nucleotide biosynthesis</keyword>
<dbReference type="InterPro" id="IPR000842">
    <property type="entry name" value="PRib_PP_synth_CS"/>
</dbReference>
<dbReference type="HAMAP" id="MF_00583_B">
    <property type="entry name" value="RibP_PPkinase_B"/>
    <property type="match status" value="1"/>
</dbReference>
<dbReference type="PANTHER" id="PTHR10210:SF41">
    <property type="entry name" value="RIBOSE-PHOSPHATE PYROPHOSPHOKINASE 1, CHLOROPLASTIC"/>
    <property type="match status" value="1"/>
</dbReference>
<gene>
    <name evidence="12" type="ORF">CQW23_10700</name>
</gene>
<dbReference type="GO" id="GO:0006164">
    <property type="term" value="P:purine nucleotide biosynthetic process"/>
    <property type="evidence" value="ECO:0007669"/>
    <property type="project" value="TreeGrafter"/>
</dbReference>
<evidence type="ECO:0000256" key="9">
    <source>
        <dbReference type="ARBA" id="ARBA00022842"/>
    </source>
</evidence>
<dbReference type="GO" id="GO:0005737">
    <property type="term" value="C:cytoplasm"/>
    <property type="evidence" value="ECO:0007669"/>
    <property type="project" value="TreeGrafter"/>
</dbReference>
<dbReference type="GO" id="GO:0002189">
    <property type="term" value="C:ribose phosphate diphosphokinase complex"/>
    <property type="evidence" value="ECO:0007669"/>
    <property type="project" value="TreeGrafter"/>
</dbReference>
<dbReference type="FunFam" id="3.40.50.2020:FF:000014">
    <property type="entry name" value="Ribose-phosphate pyrophosphokinase 1"/>
    <property type="match status" value="1"/>
</dbReference>
<dbReference type="GO" id="GO:0016301">
    <property type="term" value="F:kinase activity"/>
    <property type="evidence" value="ECO:0007669"/>
    <property type="project" value="UniProtKB-KW"/>
</dbReference>
<dbReference type="PANTHER" id="PTHR10210">
    <property type="entry name" value="RIBOSE-PHOSPHATE DIPHOSPHOKINASE FAMILY MEMBER"/>
    <property type="match status" value="1"/>
</dbReference>
<keyword evidence="6" id="KW-0547">Nucleotide-binding</keyword>
<evidence type="ECO:0000256" key="10">
    <source>
        <dbReference type="ARBA" id="ARBA00049535"/>
    </source>
</evidence>
<proteinExistence type="inferred from homology"/>
<evidence type="ECO:0000256" key="7">
    <source>
        <dbReference type="ARBA" id="ARBA00022777"/>
    </source>
</evidence>
<evidence type="ECO:0000256" key="6">
    <source>
        <dbReference type="ARBA" id="ARBA00022741"/>
    </source>
</evidence>
<dbReference type="STRING" id="33114.A0A2G2X0F3"/>
<evidence type="ECO:0000313" key="12">
    <source>
        <dbReference type="EMBL" id="PHT50953.1"/>
    </source>
</evidence>
<dbReference type="NCBIfam" id="NF002758">
    <property type="entry name" value="PRK02812.1"/>
    <property type="match status" value="1"/>
</dbReference>
<keyword evidence="8" id="KW-0067">ATP-binding</keyword>
<name>A0A2G2X0F3_CAPBA</name>
<keyword evidence="4" id="KW-0479">Metal-binding</keyword>
<evidence type="ECO:0000256" key="8">
    <source>
        <dbReference type="ARBA" id="ARBA00022840"/>
    </source>
</evidence>
<dbReference type="EMBL" id="MLFT02000004">
    <property type="protein sequence ID" value="PHT50953.1"/>
    <property type="molecule type" value="Genomic_DNA"/>
</dbReference>
<dbReference type="GO" id="GO:0000287">
    <property type="term" value="F:magnesium ion binding"/>
    <property type="evidence" value="ECO:0007669"/>
    <property type="project" value="InterPro"/>
</dbReference>
<dbReference type="InterPro" id="IPR037515">
    <property type="entry name" value="Rib-P_diPkinase_bac"/>
</dbReference>
<dbReference type="EC" id="2.7.6.1" evidence="2"/>
<dbReference type="PROSITE" id="PS00114">
    <property type="entry name" value="PRPP_SYNTHASE"/>
    <property type="match status" value="1"/>
</dbReference>
<comment type="similarity">
    <text evidence="1">Belongs to the ribose-phosphate pyrophosphokinase family.</text>
</comment>
<keyword evidence="3" id="KW-0808">Transferase</keyword>
<dbReference type="OrthoDB" id="413572at2759"/>
<comment type="catalytic activity">
    <reaction evidence="10">
        <text>D-ribose 5-phosphate + ATP = 5-phospho-alpha-D-ribose 1-diphosphate + AMP + H(+)</text>
        <dbReference type="Rhea" id="RHEA:15609"/>
        <dbReference type="ChEBI" id="CHEBI:15378"/>
        <dbReference type="ChEBI" id="CHEBI:30616"/>
        <dbReference type="ChEBI" id="CHEBI:58017"/>
        <dbReference type="ChEBI" id="CHEBI:78346"/>
        <dbReference type="ChEBI" id="CHEBI:456215"/>
        <dbReference type="EC" id="2.7.6.1"/>
    </reaction>
</comment>
<dbReference type="GO" id="GO:0006015">
    <property type="term" value="P:5-phosphoribose 1-diphosphate biosynthetic process"/>
    <property type="evidence" value="ECO:0007669"/>
    <property type="project" value="TreeGrafter"/>
</dbReference>
<organism evidence="12 13">
    <name type="scientific">Capsicum baccatum</name>
    <name type="common">Peruvian pepper</name>
    <dbReference type="NCBI Taxonomy" id="33114"/>
    <lineage>
        <taxon>Eukaryota</taxon>
        <taxon>Viridiplantae</taxon>
        <taxon>Streptophyta</taxon>
        <taxon>Embryophyta</taxon>
        <taxon>Tracheophyta</taxon>
        <taxon>Spermatophyta</taxon>
        <taxon>Magnoliopsida</taxon>
        <taxon>eudicotyledons</taxon>
        <taxon>Gunneridae</taxon>
        <taxon>Pentapetalae</taxon>
        <taxon>asterids</taxon>
        <taxon>lamiids</taxon>
        <taxon>Solanales</taxon>
        <taxon>Solanaceae</taxon>
        <taxon>Solanoideae</taxon>
        <taxon>Capsiceae</taxon>
        <taxon>Capsicum</taxon>
    </lineage>
</organism>
<dbReference type="AlphaFoldDB" id="A0A2G2X0F3"/>
<evidence type="ECO:0000313" key="13">
    <source>
        <dbReference type="Proteomes" id="UP000224567"/>
    </source>
</evidence>
<dbReference type="NCBIfam" id="NF002320">
    <property type="entry name" value="PRK01259.1"/>
    <property type="match status" value="1"/>
</dbReference>
<dbReference type="GO" id="GO:0004749">
    <property type="term" value="F:ribose phosphate diphosphokinase activity"/>
    <property type="evidence" value="ECO:0007669"/>
    <property type="project" value="UniProtKB-EC"/>
</dbReference>
<evidence type="ECO:0000256" key="4">
    <source>
        <dbReference type="ARBA" id="ARBA00022723"/>
    </source>
</evidence>
<dbReference type="FunFam" id="3.40.50.2020:FF:000002">
    <property type="entry name" value="Ribose-phosphate pyrophosphokinase"/>
    <property type="match status" value="1"/>
</dbReference>
<evidence type="ECO:0000259" key="11">
    <source>
        <dbReference type="Pfam" id="PF13793"/>
    </source>
</evidence>
<keyword evidence="13" id="KW-1185">Reference proteome</keyword>
<evidence type="ECO:0000256" key="3">
    <source>
        <dbReference type="ARBA" id="ARBA00022679"/>
    </source>
</evidence>
<evidence type="ECO:0000256" key="5">
    <source>
        <dbReference type="ARBA" id="ARBA00022727"/>
    </source>
</evidence>
<dbReference type="SMART" id="SM01400">
    <property type="entry name" value="Pribosyltran_N"/>
    <property type="match status" value="1"/>
</dbReference>
<accession>A0A2G2X0F3</accession>
<dbReference type="CDD" id="cd06223">
    <property type="entry name" value="PRTases_typeI"/>
    <property type="match status" value="1"/>
</dbReference>
<comment type="caution">
    <text evidence="12">The sequence shown here is derived from an EMBL/GenBank/DDBJ whole genome shotgun (WGS) entry which is preliminary data.</text>
</comment>
<keyword evidence="7" id="KW-0418">Kinase</keyword>
<dbReference type="InterPro" id="IPR029099">
    <property type="entry name" value="Pribosyltran_N"/>
</dbReference>
<protein>
    <recommendedName>
        <fullName evidence="2">ribose-phosphate diphosphokinase</fullName>
        <ecNumber evidence="2">2.7.6.1</ecNumber>
    </recommendedName>
</protein>
<sequence>MFHGRVASLLLAKIIGQALEENLVNYSYFDSLGFDCKTLFKELPSFSLSSVKKPANQVAHCLDRASASVSGSMEWRAKKIAMGGIDYVDFSYPPPPVGIEATPRKDDNEFELRKSTEEEVLVALTDESVTITGICGMATYDQHGLGCGIMVELLHRVRALDMEKILFRSPPLYGPCSACFELVGVSMQKCEISEPVNGKPSVPIINDGTLSKFLQARRLQNAVGRNNNRLKIFTGTANPSLSQEIAWYMGFELGKVNIKRFADGEIYVQLQESVRGCDVYLIQSTCPPANENLMELLVMIDACRRASAKTITAVIPYFGYARADRKASRESIGAKLVANLITEAGADRVLACDLHSGQSMGYFDIPVDHVYCQPVVLDYLASKKISSDDLVVVSPDVGGVARARAFAKKLSDAPLAIVDKRRQGHNIAEVMNLIGDVKGKVAVMVDDMIDTAGTIAKGAALLHQEGAREVYACCTHAVFSPPAIERLSSGLFQEVIVTNTIPAMEKNYFPQLTVLSVANLLGETIWRVHDDCSVSSIFQYDTGVTRVKDLKCGKTAWRDLIRFGQTMTQGRDIDIQDKGISHRASTAKVNKEWDTDAKTRQGHG</sequence>
<dbReference type="GO" id="GO:0005524">
    <property type="term" value="F:ATP binding"/>
    <property type="evidence" value="ECO:0007669"/>
    <property type="project" value="UniProtKB-KW"/>
</dbReference>